<dbReference type="EMBL" id="JADIKL010000006">
    <property type="protein sequence ID" value="MFK2931632.1"/>
    <property type="molecule type" value="Genomic_DNA"/>
</dbReference>
<comment type="caution">
    <text evidence="1">The sequence shown here is derived from an EMBL/GenBank/DDBJ whole genome shotgun (WGS) entry which is preliminary data.</text>
</comment>
<evidence type="ECO:0008006" key="3">
    <source>
        <dbReference type="Google" id="ProtNLM"/>
    </source>
</evidence>
<proteinExistence type="predicted"/>
<reference evidence="1 2" key="1">
    <citation type="submission" date="2020-10" db="EMBL/GenBank/DDBJ databases">
        <title>Phylogeny of dyella-like bacteria.</title>
        <authorList>
            <person name="Fu J."/>
        </authorList>
    </citation>
    <scope>NUCLEOTIDE SEQUENCE [LARGE SCALE GENOMIC DNA]</scope>
    <source>
        <strain evidence="1 2">DKC-1</strain>
    </source>
</reference>
<organism evidence="1 2">
    <name type="scientific">Dyella agri</name>
    <dbReference type="NCBI Taxonomy" id="1926869"/>
    <lineage>
        <taxon>Bacteria</taxon>
        <taxon>Pseudomonadati</taxon>
        <taxon>Pseudomonadota</taxon>
        <taxon>Gammaproteobacteria</taxon>
        <taxon>Lysobacterales</taxon>
        <taxon>Rhodanobacteraceae</taxon>
        <taxon>Dyella</taxon>
    </lineage>
</organism>
<keyword evidence="2" id="KW-1185">Reference proteome</keyword>
<dbReference type="RefSeq" id="WP_404540383.1">
    <property type="nucleotide sequence ID" value="NZ_JADIKL010000006.1"/>
</dbReference>
<gene>
    <name evidence="1" type="ORF">ISP14_12610</name>
</gene>
<name>A0ABW8KKJ5_9GAMM</name>
<accession>A0ABW8KKJ5</accession>
<evidence type="ECO:0000313" key="1">
    <source>
        <dbReference type="EMBL" id="MFK2931632.1"/>
    </source>
</evidence>
<dbReference type="Proteomes" id="UP001620397">
    <property type="component" value="Unassembled WGS sequence"/>
</dbReference>
<protein>
    <recommendedName>
        <fullName evidence="3">Cyclic nucleotide-binding domain-containing protein</fullName>
    </recommendedName>
</protein>
<evidence type="ECO:0000313" key="2">
    <source>
        <dbReference type="Proteomes" id="UP001620397"/>
    </source>
</evidence>
<sequence length="105" mass="11410">MDLSQFELHDANLLGVSLDSVARTVEVRLAYYPSGHMQDCVLAVLSFSGVTRFNQITDLALLEEHAKFGNVSQFVTGEQPGVSYLYLARGLIEIVAASVAFSTKA</sequence>